<dbReference type="Proteomes" id="UP000615446">
    <property type="component" value="Unassembled WGS sequence"/>
</dbReference>
<gene>
    <name evidence="1" type="ORF">RCL2_002301300</name>
</gene>
<sequence length="109" mass="12959">MFMTSDAISSNHTYSLITDLTTSNASLHQEFLGGSDHVIPRGLVWKYVEIRGNPHISYTWFHIYYVRSMQKIPHVPSQDIWDYFRIPQFSTIFPRDMMWISTWNLKFLV</sequence>
<organism evidence="1 2">
    <name type="scientific">Rhizophagus clarus</name>
    <dbReference type="NCBI Taxonomy" id="94130"/>
    <lineage>
        <taxon>Eukaryota</taxon>
        <taxon>Fungi</taxon>
        <taxon>Fungi incertae sedis</taxon>
        <taxon>Mucoromycota</taxon>
        <taxon>Glomeromycotina</taxon>
        <taxon>Glomeromycetes</taxon>
        <taxon>Glomerales</taxon>
        <taxon>Glomeraceae</taxon>
        <taxon>Rhizophagus</taxon>
    </lineage>
</organism>
<evidence type="ECO:0000313" key="1">
    <source>
        <dbReference type="EMBL" id="GES96381.1"/>
    </source>
</evidence>
<dbReference type="EMBL" id="BLAL01000250">
    <property type="protein sequence ID" value="GES96381.1"/>
    <property type="molecule type" value="Genomic_DNA"/>
</dbReference>
<reference evidence="1" key="1">
    <citation type="submission" date="2019-10" db="EMBL/GenBank/DDBJ databases">
        <title>Conservation and host-specific expression of non-tandemly repeated heterogenous ribosome RNA gene in arbuscular mycorrhizal fungi.</title>
        <authorList>
            <person name="Maeda T."/>
            <person name="Kobayashi Y."/>
            <person name="Nakagawa T."/>
            <person name="Ezawa T."/>
            <person name="Yamaguchi K."/>
            <person name="Bino T."/>
            <person name="Nishimoto Y."/>
            <person name="Shigenobu S."/>
            <person name="Kawaguchi M."/>
        </authorList>
    </citation>
    <scope>NUCLEOTIDE SEQUENCE</scope>
    <source>
        <strain evidence="1">HR1</strain>
    </source>
</reference>
<accession>A0A8H3QY72</accession>
<name>A0A8H3QY72_9GLOM</name>
<evidence type="ECO:0000313" key="2">
    <source>
        <dbReference type="Proteomes" id="UP000615446"/>
    </source>
</evidence>
<proteinExistence type="predicted"/>
<dbReference type="AlphaFoldDB" id="A0A8H3QY72"/>
<comment type="caution">
    <text evidence="1">The sequence shown here is derived from an EMBL/GenBank/DDBJ whole genome shotgun (WGS) entry which is preliminary data.</text>
</comment>
<protein>
    <submittedName>
        <fullName evidence="1">Uncharacterized protein</fullName>
    </submittedName>
</protein>